<feature type="domain" description="N-acetyltransferase" evidence="1">
    <location>
        <begin position="7"/>
        <end position="176"/>
    </location>
</feature>
<protein>
    <submittedName>
        <fullName evidence="2">GNAT family N-acetyltransferase</fullName>
    </submittedName>
</protein>
<dbReference type="InterPro" id="IPR016181">
    <property type="entry name" value="Acyl_CoA_acyltransferase"/>
</dbReference>
<proteinExistence type="predicted"/>
<dbReference type="RefSeq" id="WP_213236898.1">
    <property type="nucleotide sequence ID" value="NZ_JAHBCL010000015.1"/>
</dbReference>
<dbReference type="PROSITE" id="PS51186">
    <property type="entry name" value="GNAT"/>
    <property type="match status" value="1"/>
</dbReference>
<dbReference type="Gene3D" id="3.40.630.30">
    <property type="match status" value="1"/>
</dbReference>
<dbReference type="EMBL" id="JAHBCL010000015">
    <property type="protein sequence ID" value="MBS7527037.1"/>
    <property type="molecule type" value="Genomic_DNA"/>
</dbReference>
<accession>A0ABS5PQ35</accession>
<name>A0ABS5PQ35_9FIRM</name>
<dbReference type="SUPFAM" id="SSF55729">
    <property type="entry name" value="Acyl-CoA N-acyltransferases (Nat)"/>
    <property type="match status" value="1"/>
</dbReference>
<reference evidence="2 3" key="1">
    <citation type="submission" date="2021-05" db="EMBL/GenBank/DDBJ databases">
        <title>Fusibacter ferrireducens sp. nov., an anaerobic, sulfur- and Fe-reducing bacterium isolated from the mangrove sediment.</title>
        <authorList>
            <person name="Qiu D."/>
        </authorList>
    </citation>
    <scope>NUCLEOTIDE SEQUENCE [LARGE SCALE GENOMIC DNA]</scope>
    <source>
        <strain evidence="2 3">DSM 12116</strain>
    </source>
</reference>
<dbReference type="PANTHER" id="PTHR43415">
    <property type="entry name" value="SPERMIDINE N(1)-ACETYLTRANSFERASE"/>
    <property type="match status" value="1"/>
</dbReference>
<keyword evidence="3" id="KW-1185">Reference proteome</keyword>
<evidence type="ECO:0000259" key="1">
    <source>
        <dbReference type="PROSITE" id="PS51186"/>
    </source>
</evidence>
<sequence>MQSHVKLLLRPLTLDDLEAYRKCTHPSNTYHQYNGPYFKQATASEHEASINTLKERLIAGDDNALQNKKLIVDAETNALIGQVNWYWKSIETNWLEVGIVIFNENYWGHGIGYKALKLWIDEILRANEKLVRIGLTTWSGNQRMMALAEKLGLKKEAVYRKARIVKGEYYDSVSYGILRDEWETLYHQQP</sequence>
<dbReference type="Pfam" id="PF13302">
    <property type="entry name" value="Acetyltransf_3"/>
    <property type="match status" value="1"/>
</dbReference>
<evidence type="ECO:0000313" key="3">
    <source>
        <dbReference type="Proteomes" id="UP000746471"/>
    </source>
</evidence>
<gene>
    <name evidence="2" type="ORF">KHM83_10125</name>
</gene>
<organism evidence="2 3">
    <name type="scientific">Fusibacter paucivorans</name>
    <dbReference type="NCBI Taxonomy" id="76009"/>
    <lineage>
        <taxon>Bacteria</taxon>
        <taxon>Bacillati</taxon>
        <taxon>Bacillota</taxon>
        <taxon>Clostridia</taxon>
        <taxon>Eubacteriales</taxon>
        <taxon>Eubacteriales Family XII. Incertae Sedis</taxon>
        <taxon>Fusibacter</taxon>
    </lineage>
</organism>
<dbReference type="PANTHER" id="PTHR43415:SF4">
    <property type="entry name" value="N-ACETYLTRANSFERASE DOMAIN-CONTAINING PROTEIN"/>
    <property type="match status" value="1"/>
</dbReference>
<comment type="caution">
    <text evidence="2">The sequence shown here is derived from an EMBL/GenBank/DDBJ whole genome shotgun (WGS) entry which is preliminary data.</text>
</comment>
<evidence type="ECO:0000313" key="2">
    <source>
        <dbReference type="EMBL" id="MBS7527037.1"/>
    </source>
</evidence>
<dbReference type="Proteomes" id="UP000746471">
    <property type="component" value="Unassembled WGS sequence"/>
</dbReference>
<dbReference type="InterPro" id="IPR000182">
    <property type="entry name" value="GNAT_dom"/>
</dbReference>